<evidence type="ECO:0000256" key="19">
    <source>
        <dbReference type="SAM" id="Phobius"/>
    </source>
</evidence>
<evidence type="ECO:0000256" key="10">
    <source>
        <dbReference type="ARBA" id="ARBA00022989"/>
    </source>
</evidence>
<organism evidence="20 21">
    <name type="scientific">Microcaecilia unicolor</name>
    <dbReference type="NCBI Taxonomy" id="1415580"/>
    <lineage>
        <taxon>Eukaryota</taxon>
        <taxon>Metazoa</taxon>
        <taxon>Chordata</taxon>
        <taxon>Craniata</taxon>
        <taxon>Vertebrata</taxon>
        <taxon>Euteleostomi</taxon>
        <taxon>Amphibia</taxon>
        <taxon>Gymnophiona</taxon>
        <taxon>Siphonopidae</taxon>
        <taxon>Microcaecilia</taxon>
    </lineage>
</organism>
<evidence type="ECO:0000256" key="14">
    <source>
        <dbReference type="ARBA" id="ARBA00023306"/>
    </source>
</evidence>
<keyword evidence="9" id="KW-0498">Mitosis</keyword>
<feature type="transmembrane region" description="Helical" evidence="19">
    <location>
        <begin position="103"/>
        <end position="124"/>
    </location>
</feature>
<dbReference type="Pfam" id="PF05439">
    <property type="entry name" value="JTB"/>
    <property type="match status" value="1"/>
</dbReference>
<evidence type="ECO:0000256" key="17">
    <source>
        <dbReference type="ARBA" id="ARBA00063184"/>
    </source>
</evidence>
<dbReference type="GO" id="GO:0005813">
    <property type="term" value="C:centrosome"/>
    <property type="evidence" value="ECO:0007669"/>
    <property type="project" value="UniProtKB-SubCell"/>
</dbReference>
<dbReference type="FunFam" id="3.30.720.220:FF:000001">
    <property type="entry name" value="Jumping translocation breakpoint"/>
    <property type="match status" value="1"/>
</dbReference>
<dbReference type="KEGG" id="muo:115458447"/>
<dbReference type="GO" id="GO:0030496">
    <property type="term" value="C:midbody"/>
    <property type="evidence" value="ECO:0007669"/>
    <property type="project" value="TreeGrafter"/>
</dbReference>
<evidence type="ECO:0000256" key="3">
    <source>
        <dbReference type="ARBA" id="ARBA00004300"/>
    </source>
</evidence>
<comment type="similarity">
    <text evidence="16">Belongs to the JTB family.</text>
</comment>
<dbReference type="GO" id="GO:0005819">
    <property type="term" value="C:spindle"/>
    <property type="evidence" value="ECO:0007669"/>
    <property type="project" value="UniProtKB-SubCell"/>
</dbReference>
<dbReference type="GO" id="GO:0000281">
    <property type="term" value="P:mitotic cytokinesis"/>
    <property type="evidence" value="ECO:0007669"/>
    <property type="project" value="TreeGrafter"/>
</dbReference>
<dbReference type="GeneID" id="115458447"/>
<dbReference type="InterPro" id="IPR008657">
    <property type="entry name" value="JTB"/>
</dbReference>
<gene>
    <name evidence="21" type="primary">JTB</name>
</gene>
<evidence type="ECO:0000313" key="21">
    <source>
        <dbReference type="RefSeq" id="XP_030044277.1"/>
    </source>
</evidence>
<dbReference type="InParanoid" id="A0A6P7WLW1"/>
<evidence type="ECO:0000256" key="11">
    <source>
        <dbReference type="ARBA" id="ARBA00023128"/>
    </source>
</evidence>
<evidence type="ECO:0000256" key="9">
    <source>
        <dbReference type="ARBA" id="ARBA00022776"/>
    </source>
</evidence>
<keyword evidence="5" id="KW-0963">Cytoplasm</keyword>
<evidence type="ECO:0000256" key="1">
    <source>
        <dbReference type="ARBA" id="ARBA00004173"/>
    </source>
</evidence>
<dbReference type="PANTHER" id="PTHR13041:SF3">
    <property type="entry name" value="PROTEIN JTB"/>
    <property type="match status" value="1"/>
</dbReference>
<dbReference type="OrthoDB" id="5971907at2759"/>
<reference evidence="21" key="1">
    <citation type="submission" date="2025-08" db="UniProtKB">
        <authorList>
            <consortium name="RefSeq"/>
        </authorList>
    </citation>
    <scope>IDENTIFICATION</scope>
</reference>
<evidence type="ECO:0000256" key="16">
    <source>
        <dbReference type="ARBA" id="ARBA00060886"/>
    </source>
</evidence>
<evidence type="ECO:0000256" key="15">
    <source>
        <dbReference type="ARBA" id="ARBA00058368"/>
    </source>
</evidence>
<evidence type="ECO:0000256" key="7">
    <source>
        <dbReference type="ARBA" id="ARBA00022692"/>
    </source>
</evidence>
<keyword evidence="11" id="KW-0496">Mitochondrion</keyword>
<accession>A0A6P7WLW1</accession>
<dbReference type="FunCoup" id="A0A6P7WLW1">
    <property type="interactions" value="368"/>
</dbReference>
<dbReference type="AlphaFoldDB" id="A0A6P7WLW1"/>
<evidence type="ECO:0000256" key="5">
    <source>
        <dbReference type="ARBA" id="ARBA00022490"/>
    </source>
</evidence>
<protein>
    <recommendedName>
        <fullName evidence="18">Protein JTB</fullName>
    </recommendedName>
</protein>
<sequence>MKLLFAMFPSVLEYTVLCVMVLYMRLEFAGGLMSDDKTQPVLGTPCWHVEEFVVSKECTLCTSFETKTIEKCSTSGFIEKINCVQSNKEETRSCHSALMEKHAFWNFVGAMIGASFLFALVVVFRQRTLDRRALEKVRKQIESI</sequence>
<dbReference type="RefSeq" id="XP_030044277.1">
    <property type="nucleotide sequence ID" value="XM_030188417.1"/>
</dbReference>
<comment type="subcellular location">
    <subcellularLocation>
        <location evidence="3">Cytoplasm</location>
        <location evidence="3">Cytoskeleton</location>
        <location evidence="3">Microtubule organizing center</location>
        <location evidence="3">Centrosome</location>
    </subcellularLocation>
    <subcellularLocation>
        <location evidence="2">Cytoplasm</location>
        <location evidence="2">Cytoskeleton</location>
        <location evidence="2">Spindle</location>
    </subcellularLocation>
    <subcellularLocation>
        <location evidence="4">Membrane</location>
        <topology evidence="4">Single-pass type I membrane protein</topology>
    </subcellularLocation>
    <subcellularLocation>
        <location evidence="1">Mitochondrion</location>
    </subcellularLocation>
</comment>
<keyword evidence="8" id="KW-0732">Signal</keyword>
<keyword evidence="10 19" id="KW-1133">Transmembrane helix</keyword>
<evidence type="ECO:0000256" key="13">
    <source>
        <dbReference type="ARBA" id="ARBA00023212"/>
    </source>
</evidence>
<proteinExistence type="inferred from homology"/>
<dbReference type="PANTHER" id="PTHR13041">
    <property type="entry name" value="JTB PROTEIN-RELATED"/>
    <property type="match status" value="1"/>
</dbReference>
<keyword evidence="12 19" id="KW-0472">Membrane</keyword>
<dbReference type="GO" id="GO:0016020">
    <property type="term" value="C:membrane"/>
    <property type="evidence" value="ECO:0007669"/>
    <property type="project" value="UniProtKB-SubCell"/>
</dbReference>
<evidence type="ECO:0000256" key="4">
    <source>
        <dbReference type="ARBA" id="ARBA00004479"/>
    </source>
</evidence>
<evidence type="ECO:0000313" key="20">
    <source>
        <dbReference type="Proteomes" id="UP000515156"/>
    </source>
</evidence>
<keyword evidence="7 19" id="KW-0812">Transmembrane</keyword>
<keyword evidence="14" id="KW-0131">Cell cycle</keyword>
<evidence type="ECO:0000256" key="8">
    <source>
        <dbReference type="ARBA" id="ARBA00022729"/>
    </source>
</evidence>
<dbReference type="Proteomes" id="UP000515156">
    <property type="component" value="Chromosome 14"/>
</dbReference>
<evidence type="ECO:0000256" key="2">
    <source>
        <dbReference type="ARBA" id="ARBA00004186"/>
    </source>
</evidence>
<name>A0A6P7WLW1_9AMPH</name>
<dbReference type="Gene3D" id="3.30.720.220">
    <property type="match status" value="1"/>
</dbReference>
<evidence type="ECO:0000256" key="6">
    <source>
        <dbReference type="ARBA" id="ARBA00022618"/>
    </source>
</evidence>
<dbReference type="GO" id="GO:0005739">
    <property type="term" value="C:mitochondrion"/>
    <property type="evidence" value="ECO:0007669"/>
    <property type="project" value="UniProtKB-SubCell"/>
</dbReference>
<dbReference type="CTD" id="10899"/>
<keyword evidence="13" id="KW-0206">Cytoskeleton</keyword>
<keyword evidence="20" id="KW-1185">Reference proteome</keyword>
<evidence type="ECO:0000256" key="18">
    <source>
        <dbReference type="ARBA" id="ARBA00068227"/>
    </source>
</evidence>
<evidence type="ECO:0000256" key="12">
    <source>
        <dbReference type="ARBA" id="ARBA00023136"/>
    </source>
</evidence>
<keyword evidence="6" id="KW-0132">Cell division</keyword>
<comment type="subunit">
    <text evidence="17">Interacts with AURKA, AURKB, BIRC5 and INCENP. May be a component of the CPC at least composed of BIRC5/survivin, CDCA8/borealin, INCENP and AURKB/Aurora-B.</text>
</comment>
<comment type="function">
    <text evidence="15">Required for normal cytokinesis during mitosis. Plays a role in the regulation of cell proliferation. May be a component of the chromosomal passenger complex (CPC), a complex that acts as a key regulator of mitosis. The CPC complex has essential functions at the centromere in ensuring correct chromosome alignment and segregation and is required for chromatin-induced microtubule stabilization and spindle assembly. Increases AURKB activity. Inhibits apoptosis induced by TGFB1. Overexpression induces swelling of mitochondria and reduces mitochondrial membrane potential.</text>
</comment>